<sequence length="114" mass="12938">MATVDITKMEPYAAPLNPNAFSQATFVFLGIGLVLTAYFFIQEVTVENKKRSFITEVLLSGIAALFLGFGTFRHRSFVVWHRCLVSRVWNRHPFSLGWNLALKACYSKIHVVIT</sequence>
<accession>A0AC34QID8</accession>
<reference evidence="2" key="1">
    <citation type="submission" date="2022-11" db="UniProtKB">
        <authorList>
            <consortium name="WormBaseParasite"/>
        </authorList>
    </citation>
    <scope>IDENTIFICATION</scope>
</reference>
<organism evidence="1 2">
    <name type="scientific">Panagrolaimus sp. JU765</name>
    <dbReference type="NCBI Taxonomy" id="591449"/>
    <lineage>
        <taxon>Eukaryota</taxon>
        <taxon>Metazoa</taxon>
        <taxon>Ecdysozoa</taxon>
        <taxon>Nematoda</taxon>
        <taxon>Chromadorea</taxon>
        <taxon>Rhabditida</taxon>
        <taxon>Tylenchina</taxon>
        <taxon>Panagrolaimomorpha</taxon>
        <taxon>Panagrolaimoidea</taxon>
        <taxon>Panagrolaimidae</taxon>
        <taxon>Panagrolaimus</taxon>
    </lineage>
</organism>
<dbReference type="Proteomes" id="UP000887576">
    <property type="component" value="Unplaced"/>
</dbReference>
<name>A0AC34QID8_9BILA</name>
<proteinExistence type="predicted"/>
<protein>
    <submittedName>
        <fullName evidence="2">Transmembrane protein 258</fullName>
    </submittedName>
</protein>
<evidence type="ECO:0000313" key="1">
    <source>
        <dbReference type="Proteomes" id="UP000887576"/>
    </source>
</evidence>
<dbReference type="WBParaSite" id="JU765_v2.g16542.t1">
    <property type="protein sequence ID" value="JU765_v2.g16542.t1"/>
    <property type="gene ID" value="JU765_v2.g16542"/>
</dbReference>
<evidence type="ECO:0000313" key="2">
    <source>
        <dbReference type="WBParaSite" id="JU765_v2.g16542.t1"/>
    </source>
</evidence>